<dbReference type="EMBL" id="OOIL02005264">
    <property type="protein sequence ID" value="VFQ94367.1"/>
    <property type="molecule type" value="Genomic_DNA"/>
</dbReference>
<sequence>MSGHEGGDDSRAMIQNLLVKVLITLVVSLILIWGYTHLFSKGSALCTHRAHSLLVLVLRNMTRAQPLTFIQVGASFTAMSRPLKLQDFLCTGCSYLQ</sequence>
<organism evidence="2 3">
    <name type="scientific">Cuscuta campestris</name>
    <dbReference type="NCBI Taxonomy" id="132261"/>
    <lineage>
        <taxon>Eukaryota</taxon>
        <taxon>Viridiplantae</taxon>
        <taxon>Streptophyta</taxon>
        <taxon>Embryophyta</taxon>
        <taxon>Tracheophyta</taxon>
        <taxon>Spermatophyta</taxon>
        <taxon>Magnoliopsida</taxon>
        <taxon>eudicotyledons</taxon>
        <taxon>Gunneridae</taxon>
        <taxon>Pentapetalae</taxon>
        <taxon>asterids</taxon>
        <taxon>lamiids</taxon>
        <taxon>Solanales</taxon>
        <taxon>Convolvulaceae</taxon>
        <taxon>Cuscuteae</taxon>
        <taxon>Cuscuta</taxon>
        <taxon>Cuscuta subgen. Grammica</taxon>
        <taxon>Cuscuta sect. Cleistogrammica</taxon>
    </lineage>
</organism>
<evidence type="ECO:0000313" key="2">
    <source>
        <dbReference type="EMBL" id="VFQ94367.1"/>
    </source>
</evidence>
<evidence type="ECO:0000256" key="1">
    <source>
        <dbReference type="SAM" id="Phobius"/>
    </source>
</evidence>
<feature type="transmembrane region" description="Helical" evidence="1">
    <location>
        <begin position="12"/>
        <end position="35"/>
    </location>
</feature>
<dbReference type="AlphaFoldDB" id="A0A484N0Z9"/>
<accession>A0A484N0Z9</accession>
<evidence type="ECO:0000313" key="3">
    <source>
        <dbReference type="Proteomes" id="UP000595140"/>
    </source>
</evidence>
<keyword evidence="3" id="KW-1185">Reference proteome</keyword>
<name>A0A484N0Z9_9ASTE</name>
<gene>
    <name evidence="2" type="ORF">CCAM_LOCUS36143</name>
</gene>
<proteinExistence type="predicted"/>
<reference evidence="2 3" key="1">
    <citation type="submission" date="2018-04" db="EMBL/GenBank/DDBJ databases">
        <authorList>
            <person name="Vogel A."/>
        </authorList>
    </citation>
    <scope>NUCLEOTIDE SEQUENCE [LARGE SCALE GENOMIC DNA]</scope>
</reference>
<protein>
    <submittedName>
        <fullName evidence="2">Uncharacterized protein</fullName>
    </submittedName>
</protein>
<keyword evidence="1" id="KW-0812">Transmembrane</keyword>
<keyword evidence="1" id="KW-0472">Membrane</keyword>
<dbReference type="Proteomes" id="UP000595140">
    <property type="component" value="Unassembled WGS sequence"/>
</dbReference>
<keyword evidence="1" id="KW-1133">Transmembrane helix</keyword>